<dbReference type="PANTHER" id="PTHR43124">
    <property type="entry name" value="PURINE EFFLUX PUMP PBUE"/>
    <property type="match status" value="1"/>
</dbReference>
<feature type="transmembrane region" description="Helical" evidence="6">
    <location>
        <begin position="337"/>
        <end position="362"/>
    </location>
</feature>
<feature type="transmembrane region" description="Helical" evidence="6">
    <location>
        <begin position="374"/>
        <end position="391"/>
    </location>
</feature>
<evidence type="ECO:0000256" key="2">
    <source>
        <dbReference type="ARBA" id="ARBA00022475"/>
    </source>
</evidence>
<feature type="transmembrane region" description="Helical" evidence="6">
    <location>
        <begin position="20"/>
        <end position="45"/>
    </location>
</feature>
<evidence type="ECO:0000256" key="6">
    <source>
        <dbReference type="SAM" id="Phobius"/>
    </source>
</evidence>
<dbReference type="InterPro" id="IPR011701">
    <property type="entry name" value="MFS"/>
</dbReference>
<feature type="transmembrane region" description="Helical" evidence="6">
    <location>
        <begin position="282"/>
        <end position="301"/>
    </location>
</feature>
<dbReference type="Gene3D" id="1.20.1250.20">
    <property type="entry name" value="MFS general substrate transporter like domains"/>
    <property type="match status" value="2"/>
</dbReference>
<evidence type="ECO:0000256" key="5">
    <source>
        <dbReference type="ARBA" id="ARBA00023136"/>
    </source>
</evidence>
<protein>
    <submittedName>
        <fullName evidence="8">MFS transporter</fullName>
    </submittedName>
</protein>
<keyword evidence="2" id="KW-1003">Cell membrane</keyword>
<proteinExistence type="predicted"/>
<name>A0A934W584_9MICO</name>
<evidence type="ECO:0000256" key="4">
    <source>
        <dbReference type="ARBA" id="ARBA00022989"/>
    </source>
</evidence>
<dbReference type="RefSeq" id="WP_200557259.1">
    <property type="nucleotide sequence ID" value="NZ_JAEPES010000006.1"/>
</dbReference>
<reference evidence="8" key="1">
    <citation type="submission" date="2021-01" db="EMBL/GenBank/DDBJ databases">
        <title>Lacisediminihabitans sp. nov. strain G11-30, isolated from Antarctic Soil.</title>
        <authorList>
            <person name="Li J."/>
        </authorList>
    </citation>
    <scope>NUCLEOTIDE SEQUENCE</scope>
    <source>
        <strain evidence="8">G11-30</strain>
    </source>
</reference>
<dbReference type="PANTHER" id="PTHR43124:SF10">
    <property type="entry name" value="PURINE EFFLUX PUMP PBUE"/>
    <property type="match status" value="1"/>
</dbReference>
<evidence type="ECO:0000313" key="8">
    <source>
        <dbReference type="EMBL" id="MBK4349069.1"/>
    </source>
</evidence>
<comment type="caution">
    <text evidence="8">The sequence shown here is derived from an EMBL/GenBank/DDBJ whole genome shotgun (WGS) entry which is preliminary data.</text>
</comment>
<dbReference type="GO" id="GO:0005886">
    <property type="term" value="C:plasma membrane"/>
    <property type="evidence" value="ECO:0007669"/>
    <property type="project" value="UniProtKB-SubCell"/>
</dbReference>
<evidence type="ECO:0000256" key="3">
    <source>
        <dbReference type="ARBA" id="ARBA00022692"/>
    </source>
</evidence>
<feature type="domain" description="Major facilitator superfamily (MFS) profile" evidence="7">
    <location>
        <begin position="19"/>
        <end position="393"/>
    </location>
</feature>
<dbReference type="InterPro" id="IPR020846">
    <property type="entry name" value="MFS_dom"/>
</dbReference>
<feature type="transmembrane region" description="Helical" evidence="6">
    <location>
        <begin position="115"/>
        <end position="136"/>
    </location>
</feature>
<feature type="transmembrane region" description="Helical" evidence="6">
    <location>
        <begin position="249"/>
        <end position="270"/>
    </location>
</feature>
<organism evidence="8 9">
    <name type="scientific">Lacisediminihabitans changchengi</name>
    <dbReference type="NCBI Taxonomy" id="2787634"/>
    <lineage>
        <taxon>Bacteria</taxon>
        <taxon>Bacillati</taxon>
        <taxon>Actinomycetota</taxon>
        <taxon>Actinomycetes</taxon>
        <taxon>Micrococcales</taxon>
        <taxon>Microbacteriaceae</taxon>
        <taxon>Lacisediminihabitans</taxon>
    </lineage>
</organism>
<dbReference type="GO" id="GO:0022857">
    <property type="term" value="F:transmembrane transporter activity"/>
    <property type="evidence" value="ECO:0007669"/>
    <property type="project" value="InterPro"/>
</dbReference>
<feature type="transmembrane region" description="Helical" evidence="6">
    <location>
        <begin position="85"/>
        <end position="103"/>
    </location>
</feature>
<dbReference type="SUPFAM" id="SSF103473">
    <property type="entry name" value="MFS general substrate transporter"/>
    <property type="match status" value="1"/>
</dbReference>
<dbReference type="InterPro" id="IPR036259">
    <property type="entry name" value="MFS_trans_sf"/>
</dbReference>
<keyword evidence="4 6" id="KW-1133">Transmembrane helix</keyword>
<feature type="transmembrane region" description="Helical" evidence="6">
    <location>
        <begin position="216"/>
        <end position="237"/>
    </location>
</feature>
<dbReference type="PROSITE" id="PS50850">
    <property type="entry name" value="MFS"/>
    <property type="match status" value="1"/>
</dbReference>
<keyword evidence="9" id="KW-1185">Reference proteome</keyword>
<evidence type="ECO:0000313" key="9">
    <source>
        <dbReference type="Proteomes" id="UP000636458"/>
    </source>
</evidence>
<comment type="subcellular location">
    <subcellularLocation>
        <location evidence="1">Cell membrane</location>
        <topology evidence="1">Multi-pass membrane protein</topology>
    </subcellularLocation>
</comment>
<feature type="transmembrane region" description="Helical" evidence="6">
    <location>
        <begin position="57"/>
        <end position="78"/>
    </location>
</feature>
<keyword evidence="5 6" id="KW-0472">Membrane</keyword>
<dbReference type="AlphaFoldDB" id="A0A934W584"/>
<dbReference type="Pfam" id="PF07690">
    <property type="entry name" value="MFS_1"/>
    <property type="match status" value="1"/>
</dbReference>
<accession>A0A934W584</accession>
<feature type="transmembrane region" description="Helical" evidence="6">
    <location>
        <begin position="143"/>
        <end position="169"/>
    </location>
</feature>
<dbReference type="EMBL" id="JAEPES010000006">
    <property type="protein sequence ID" value="MBK4349069.1"/>
    <property type="molecule type" value="Genomic_DNA"/>
</dbReference>
<feature type="transmembrane region" description="Helical" evidence="6">
    <location>
        <begin position="175"/>
        <end position="196"/>
    </location>
</feature>
<keyword evidence="3 6" id="KW-0812">Transmembrane</keyword>
<evidence type="ECO:0000259" key="7">
    <source>
        <dbReference type="PROSITE" id="PS50850"/>
    </source>
</evidence>
<dbReference type="InterPro" id="IPR050189">
    <property type="entry name" value="MFS_Efflux_Transporters"/>
</dbReference>
<sequence length="403" mass="40455">MTSIKQSYAPAENAGLYPRLAILAVGLFVVGTNAFVIAGLLPSIAATLHVHASDVSYSITFYAIVVAVAAPAISIFLARMSRTTLMTAGLVLLSLGTVVAALAPTLEVFTAGRIVAAFGGAALVPVATAAAASLASPERRGRAIAFVGVGFTAAVAFGAPLGTAIAAIGGWRVPLFGLAVLAALVAVAVAFAVRGIPIGAPVSVRRRFAILADPRILLALATTLLVIAGFNVVYIFSSVVTATATGGSPSLLAVLLLIFGVAGIGGNVVIGPLTDRFGSRTVATIFIAVQLVTLPLLPVVAESFVGTAVVFAVWGLASNASLLPVQHRLIAIDPAMAGVAISWFSTAMYVGIALAPIAGAAAMRLGGAESIPDVGAAAIALAVVAFQLGWARRRTVEAVATAS</sequence>
<evidence type="ECO:0000256" key="1">
    <source>
        <dbReference type="ARBA" id="ARBA00004651"/>
    </source>
</evidence>
<dbReference type="Proteomes" id="UP000636458">
    <property type="component" value="Unassembled WGS sequence"/>
</dbReference>
<feature type="transmembrane region" description="Helical" evidence="6">
    <location>
        <begin position="307"/>
        <end position="325"/>
    </location>
</feature>
<gene>
    <name evidence="8" type="ORF">IV501_15675</name>
</gene>